<dbReference type="KEGG" id="kpe:KPK_3933"/>
<sequence length="68" mass="8088">MPGMLYRRNAREKCYFAIGNLKIFHDAKYTFLFCGFIFDLFRVYLTDKDGFLFIVMAWRNTALAGECR</sequence>
<gene>
    <name evidence="1" type="ordered locus">KPK_3933</name>
</gene>
<protein>
    <submittedName>
        <fullName evidence="1">Uncharacterized protein</fullName>
    </submittedName>
</protein>
<accession>B5XZU6</accession>
<evidence type="ECO:0000313" key="1">
    <source>
        <dbReference type="EMBL" id="ACI07942.1"/>
    </source>
</evidence>
<evidence type="ECO:0000313" key="2">
    <source>
        <dbReference type="Proteomes" id="UP000001734"/>
    </source>
</evidence>
<name>B5XZU6_KLEV3</name>
<dbReference type="Proteomes" id="UP000001734">
    <property type="component" value="Chromosome"/>
</dbReference>
<proteinExistence type="predicted"/>
<dbReference type="EMBL" id="CP000964">
    <property type="protein sequence ID" value="ACI07942.1"/>
    <property type="molecule type" value="Genomic_DNA"/>
</dbReference>
<dbReference type="BioCyc" id="KPNE507522:GI0B-3915-MONOMER"/>
<organism evidence="1 2">
    <name type="scientific">Klebsiella variicola (strain 342)</name>
    <name type="common">Klebsiella pneumoniae</name>
    <dbReference type="NCBI Taxonomy" id="507522"/>
    <lineage>
        <taxon>Bacteria</taxon>
        <taxon>Pseudomonadati</taxon>
        <taxon>Pseudomonadota</taxon>
        <taxon>Gammaproteobacteria</taxon>
        <taxon>Enterobacterales</taxon>
        <taxon>Enterobacteriaceae</taxon>
        <taxon>Klebsiella/Raoultella group</taxon>
        <taxon>Klebsiella</taxon>
        <taxon>Klebsiella pneumoniae complex</taxon>
    </lineage>
</organism>
<dbReference type="HOGENOM" id="CLU_2788399_0_0_6"/>
<reference evidence="1 2" key="1">
    <citation type="journal article" date="2008" name="PLoS Genet.">
        <title>Complete genome sequence of the N2-fixing broad host range endophyte Klebsiella pneumoniae 342 and virulence predictions verified in mice.</title>
        <authorList>
            <person name="Fouts D.E."/>
            <person name="Tyler H.L."/>
            <person name="DeBoy R.T."/>
            <person name="Daugherty S."/>
            <person name="Ren Q."/>
            <person name="Badger J.H."/>
            <person name="Durkin A.S."/>
            <person name="Huot H."/>
            <person name="Shrivastava S."/>
            <person name="Kothari S."/>
            <person name="Dodson R.J."/>
            <person name="Mohamoud Y."/>
            <person name="Khouri H."/>
            <person name="Roesch L.F."/>
            <person name="Krogfelt K.A."/>
            <person name="Struve C."/>
            <person name="Triplett E.W."/>
            <person name="Methe B.A."/>
        </authorList>
    </citation>
    <scope>NUCLEOTIDE SEQUENCE [LARGE SCALE GENOMIC DNA]</scope>
    <source>
        <strain evidence="1 2">342</strain>
    </source>
</reference>
<dbReference type="AlphaFoldDB" id="B5XZU6"/>